<feature type="compositionally biased region" description="Polar residues" evidence="1">
    <location>
        <begin position="358"/>
        <end position="369"/>
    </location>
</feature>
<feature type="compositionally biased region" description="Pro residues" evidence="1">
    <location>
        <begin position="409"/>
        <end position="425"/>
    </location>
</feature>
<protein>
    <submittedName>
        <fullName evidence="4">Protein ECT2</fullName>
    </submittedName>
</protein>
<dbReference type="InterPro" id="IPR049395">
    <property type="entry name" value="ECT2_PH"/>
</dbReference>
<sequence length="1061" mass="117000">METDKPPAGAQKNELASLRLCITEPSFSEDPRVIHAAEVLKLPITTKSIEECLADTEYETIFLVREFDGDLYTHLVDSEGVVVGRPALLDIVARHIPMPNLARPLYSAAMKDVTMCFTGFRMRQQLKRLVDLVHHLGGSVRREVGPNITHVVANACSGDKYRYAVTFGLPVLRDTWIETVWQRREELGLIATHRDIMAPHRVRPFFGARVRLLGFSSEEREHMAEVLVDNGGQLASEEPGAEPCTHLVVDDSTVQELPEPPPERAHLVKAEWFWACIQMDAAADESMYRFQTPPAREVPSPAAATLLMPTITPSSRTTRKRKRLRETLHQLARDTPSPAVTSPTGGQSQPTAKRRSSITDINLLSTSGSFLDATPGGDTDTSTFAGPGACPSRLTPIFENPNLSVDPPNYTPNTPPPPPPPPPPLSAVADGTSPVLGASPALAADLRSMSPRQQVFHELLQTETNYVKVLHTVVTLFKEPLEGADQVGGPLLEPPDIKIIFGNIPPIYEVHCQLRDDLAAMAGRWRDELSVGEAVIKYGDDLMRSYPPFVNFFEKSKETLVRLDQARPRFHAFLKISQSKPECGRQTLQELLIRPVQRLPSMILLLNDILKHTPKSHPDHQKLEEALAKIKEVMTHINEDKRRTEGQMALFNIFNDIENCPAHIVSSHRSFVTRCDVVEIKGDGLSGRGDHLIMFLFSDMLEVCKKRARYNSLRSPSGCYVSLLWLTVCLSLQVCKKRARYNSLRSPSAVSLQAAARSFKPYKHVELMPLAHIKRVVDIRETEGKAAAWGGRSAAGRRLSSVSFASLVSAASSESSLLSECHNVFTLICRSNQELKERHYTFTISSEDVQKEQFLRTLCRQMAHVTCRADAENFLTVLDPQHLDIESSEVAGSSTLSRVSKFATKTGRKVGRAFSFKQTPNKLRRAVSTVISPFQGGTPSGPMSEMRMASSSNLRRLIHQSSAALLPSPSRPPPAPLPSRGRPLHSPSTVDSFSTVLPSPPSTVLIRNSAPVALGSPAGEPGRRDGRRFFDGVPPLPERSLPRRLARALSLTGVQGSAAPG</sequence>
<dbReference type="Pfam" id="PF21242">
    <property type="entry name" value="ECT2_PH"/>
    <property type="match status" value="3"/>
</dbReference>
<dbReference type="GO" id="GO:0007399">
    <property type="term" value="P:nervous system development"/>
    <property type="evidence" value="ECO:0007669"/>
    <property type="project" value="TreeGrafter"/>
</dbReference>
<dbReference type="GO" id="GO:0005085">
    <property type="term" value="F:guanyl-nucleotide exchange factor activity"/>
    <property type="evidence" value="ECO:0007669"/>
    <property type="project" value="InterPro"/>
</dbReference>
<dbReference type="PROSITE" id="PS50010">
    <property type="entry name" value="DH_2"/>
    <property type="match status" value="1"/>
</dbReference>
<dbReference type="GO" id="GO:2000431">
    <property type="term" value="P:regulation of cytokinesis, actomyosin contractile ring assembly"/>
    <property type="evidence" value="ECO:0007669"/>
    <property type="project" value="InterPro"/>
</dbReference>
<dbReference type="GO" id="GO:0000281">
    <property type="term" value="P:mitotic cytokinesis"/>
    <property type="evidence" value="ECO:0007669"/>
    <property type="project" value="TreeGrafter"/>
</dbReference>
<dbReference type="InterPro" id="IPR001357">
    <property type="entry name" value="BRCT_dom"/>
</dbReference>
<name>A0A6A4WA97_AMPAM</name>
<feature type="domain" description="BRCT" evidence="3">
    <location>
        <begin position="200"/>
        <end position="290"/>
    </location>
</feature>
<dbReference type="CDD" id="cd01229">
    <property type="entry name" value="PH_Ect2"/>
    <property type="match status" value="1"/>
</dbReference>
<feature type="region of interest" description="Disordered" evidence="1">
    <location>
        <begin position="330"/>
        <end position="436"/>
    </location>
</feature>
<comment type="caution">
    <text evidence="4">The sequence shown here is derived from an EMBL/GenBank/DDBJ whole genome shotgun (WGS) entry which is preliminary data.</text>
</comment>
<dbReference type="Pfam" id="PF00533">
    <property type="entry name" value="BRCT"/>
    <property type="match status" value="1"/>
</dbReference>
<evidence type="ECO:0000259" key="3">
    <source>
        <dbReference type="PROSITE" id="PS50172"/>
    </source>
</evidence>
<dbReference type="Gene3D" id="1.20.900.10">
    <property type="entry name" value="Dbl homology (DH) domain"/>
    <property type="match status" value="1"/>
</dbReference>
<dbReference type="CDD" id="cd00160">
    <property type="entry name" value="RhoGEF"/>
    <property type="match status" value="1"/>
</dbReference>
<feature type="region of interest" description="Disordered" evidence="1">
    <location>
        <begin position="963"/>
        <end position="996"/>
    </location>
</feature>
<evidence type="ECO:0000313" key="4">
    <source>
        <dbReference type="EMBL" id="KAF0304717.1"/>
    </source>
</evidence>
<dbReference type="InterPro" id="IPR036420">
    <property type="entry name" value="BRCT_dom_sf"/>
</dbReference>
<dbReference type="SUPFAM" id="SSF52113">
    <property type="entry name" value="BRCT domain"/>
    <property type="match status" value="2"/>
</dbReference>
<dbReference type="GO" id="GO:0035556">
    <property type="term" value="P:intracellular signal transduction"/>
    <property type="evidence" value="ECO:0007669"/>
    <property type="project" value="InterPro"/>
</dbReference>
<dbReference type="AlphaFoldDB" id="A0A6A4WA97"/>
<dbReference type="Proteomes" id="UP000440578">
    <property type="component" value="Unassembled WGS sequence"/>
</dbReference>
<dbReference type="GO" id="GO:0005938">
    <property type="term" value="C:cell cortex"/>
    <property type="evidence" value="ECO:0007669"/>
    <property type="project" value="TreeGrafter"/>
</dbReference>
<dbReference type="Pfam" id="PF12738">
    <property type="entry name" value="PTCB-BRCT"/>
    <property type="match status" value="1"/>
</dbReference>
<dbReference type="EMBL" id="VIIS01000820">
    <property type="protein sequence ID" value="KAF0304717.1"/>
    <property type="molecule type" value="Genomic_DNA"/>
</dbReference>
<dbReference type="PROSITE" id="PS50172">
    <property type="entry name" value="BRCT"/>
    <property type="match status" value="2"/>
</dbReference>
<feature type="compositionally biased region" description="Polar residues" evidence="1">
    <location>
        <begin position="986"/>
        <end position="996"/>
    </location>
</feature>
<feature type="compositionally biased region" description="Basic and acidic residues" evidence="1">
    <location>
        <begin position="1021"/>
        <end position="1030"/>
    </location>
</feature>
<dbReference type="PANTHER" id="PTHR16777">
    <property type="entry name" value="PROTEIN ECT2"/>
    <property type="match status" value="1"/>
</dbReference>
<dbReference type="SMART" id="SM00292">
    <property type="entry name" value="BRCT"/>
    <property type="match status" value="2"/>
</dbReference>
<dbReference type="OrthoDB" id="9997817at2759"/>
<feature type="region of interest" description="Disordered" evidence="1">
    <location>
        <begin position="1011"/>
        <end position="1041"/>
    </location>
</feature>
<evidence type="ECO:0000313" key="5">
    <source>
        <dbReference type="Proteomes" id="UP000440578"/>
    </source>
</evidence>
<dbReference type="InterPro" id="IPR035899">
    <property type="entry name" value="DBL_dom_sf"/>
</dbReference>
<evidence type="ECO:0000259" key="2">
    <source>
        <dbReference type="PROSITE" id="PS50010"/>
    </source>
</evidence>
<dbReference type="Gene3D" id="3.40.50.10190">
    <property type="entry name" value="BRCT domain"/>
    <property type="match status" value="3"/>
</dbReference>
<dbReference type="GO" id="GO:0005096">
    <property type="term" value="F:GTPase activator activity"/>
    <property type="evidence" value="ECO:0007669"/>
    <property type="project" value="InterPro"/>
</dbReference>
<dbReference type="InterPro" id="IPR001331">
    <property type="entry name" value="GDS_CDC24_CS"/>
</dbReference>
<dbReference type="CDD" id="cd17732">
    <property type="entry name" value="BRCT_Ect2_rpt2"/>
    <property type="match status" value="1"/>
</dbReference>
<dbReference type="InterPro" id="IPR049396">
    <property type="entry name" value="ECT2_BRCT0"/>
</dbReference>
<dbReference type="Pfam" id="PF21243">
    <property type="entry name" value="ECT2_BRCT0"/>
    <property type="match status" value="1"/>
</dbReference>
<proteinExistence type="predicted"/>
<evidence type="ECO:0000256" key="1">
    <source>
        <dbReference type="SAM" id="MobiDB-lite"/>
    </source>
</evidence>
<feature type="domain" description="BRCT" evidence="3">
    <location>
        <begin position="105"/>
        <end position="177"/>
    </location>
</feature>
<dbReference type="PROSITE" id="PS00741">
    <property type="entry name" value="DH_1"/>
    <property type="match status" value="1"/>
</dbReference>
<feature type="domain" description="DH" evidence="2">
    <location>
        <begin position="451"/>
        <end position="640"/>
    </location>
</feature>
<dbReference type="SMART" id="SM00325">
    <property type="entry name" value="RhoGEF"/>
    <property type="match status" value="1"/>
</dbReference>
<dbReference type="SUPFAM" id="SSF48065">
    <property type="entry name" value="DBL homology domain (DH-domain)"/>
    <property type="match status" value="1"/>
</dbReference>
<dbReference type="PANTHER" id="PTHR16777:SF2">
    <property type="entry name" value="PROTEIN ECT2"/>
    <property type="match status" value="1"/>
</dbReference>
<dbReference type="InterPro" id="IPR000219">
    <property type="entry name" value="DH_dom"/>
</dbReference>
<feature type="compositionally biased region" description="Polar residues" evidence="1">
    <location>
        <begin position="338"/>
        <end position="351"/>
    </location>
</feature>
<dbReference type="GO" id="GO:0005634">
    <property type="term" value="C:nucleus"/>
    <property type="evidence" value="ECO:0007669"/>
    <property type="project" value="InterPro"/>
</dbReference>
<reference evidence="4 5" key="1">
    <citation type="submission" date="2019-07" db="EMBL/GenBank/DDBJ databases">
        <title>Draft genome assembly of a fouling barnacle, Amphibalanus amphitrite (Darwin, 1854): The first reference genome for Thecostraca.</title>
        <authorList>
            <person name="Kim W."/>
        </authorList>
    </citation>
    <scope>NUCLEOTIDE SEQUENCE [LARGE SCALE GENOMIC DNA]</scope>
    <source>
        <strain evidence="4">SNU_AA5</strain>
        <tissue evidence="4">Soma without cirri and trophi</tissue>
    </source>
</reference>
<gene>
    <name evidence="4" type="primary">Ect2_1</name>
    <name evidence="4" type="ORF">FJT64_023535</name>
</gene>
<dbReference type="InterPro" id="IPR026817">
    <property type="entry name" value="Ect2"/>
</dbReference>
<organism evidence="4 5">
    <name type="scientific">Amphibalanus amphitrite</name>
    <name type="common">Striped barnacle</name>
    <name type="synonym">Balanus amphitrite</name>
    <dbReference type="NCBI Taxonomy" id="1232801"/>
    <lineage>
        <taxon>Eukaryota</taxon>
        <taxon>Metazoa</taxon>
        <taxon>Ecdysozoa</taxon>
        <taxon>Arthropoda</taxon>
        <taxon>Crustacea</taxon>
        <taxon>Multicrustacea</taxon>
        <taxon>Cirripedia</taxon>
        <taxon>Thoracica</taxon>
        <taxon>Thoracicalcarea</taxon>
        <taxon>Balanomorpha</taxon>
        <taxon>Balanoidea</taxon>
        <taxon>Balanidae</taxon>
        <taxon>Amphibalaninae</taxon>
        <taxon>Amphibalanus</taxon>
    </lineage>
</organism>
<dbReference type="Pfam" id="PF00621">
    <property type="entry name" value="RhoGEF"/>
    <property type="match status" value="1"/>
</dbReference>
<accession>A0A6A4WA97</accession>
<keyword evidence="5" id="KW-1185">Reference proteome</keyword>